<organism evidence="2 3">
    <name type="scientific">Phakopsora pachyrhizi</name>
    <name type="common">Asian soybean rust disease fungus</name>
    <dbReference type="NCBI Taxonomy" id="170000"/>
    <lineage>
        <taxon>Eukaryota</taxon>
        <taxon>Fungi</taxon>
        <taxon>Dikarya</taxon>
        <taxon>Basidiomycota</taxon>
        <taxon>Pucciniomycotina</taxon>
        <taxon>Pucciniomycetes</taxon>
        <taxon>Pucciniales</taxon>
        <taxon>Phakopsoraceae</taxon>
        <taxon>Phakopsora</taxon>
    </lineage>
</organism>
<reference evidence="2" key="1">
    <citation type="submission" date="2022-06" db="EMBL/GenBank/DDBJ databases">
        <authorList>
            <consortium name="SYNGENTA / RWTH Aachen University"/>
        </authorList>
    </citation>
    <scope>NUCLEOTIDE SEQUENCE</scope>
</reference>
<protein>
    <submittedName>
        <fullName evidence="2">Expressed protein</fullName>
    </submittedName>
</protein>
<dbReference type="AlphaFoldDB" id="A0AAV0AW22"/>
<name>A0AAV0AW22_PHAPC</name>
<gene>
    <name evidence="2" type="ORF">PPACK8108_LOCUS7354</name>
</gene>
<sequence length="215" mass="24422">MLLILLLLPTLILSKVNVRKRCKYVDDGFVTKDCGLAPTVEELANFFKKQAADLAELAITNHKISKRQLDFVYSAKAKVDLLERRDVESHEGQQKDTLKIRNIYYYEIGQNQKRTMKRSTDKRRLLEAVYQPIVARADGTLYTHETKVIVPSAKKRGEPSQIKVLKRRQTLEADDQPTGARADGTLYTYGTEDMAPPAKKRGETSQVCSNFEPCS</sequence>
<comment type="caution">
    <text evidence="2">The sequence shown here is derived from an EMBL/GenBank/DDBJ whole genome shotgun (WGS) entry which is preliminary data.</text>
</comment>
<feature type="region of interest" description="Disordered" evidence="1">
    <location>
        <begin position="170"/>
        <end position="215"/>
    </location>
</feature>
<evidence type="ECO:0000256" key="1">
    <source>
        <dbReference type="SAM" id="MobiDB-lite"/>
    </source>
</evidence>
<keyword evidence="3" id="KW-1185">Reference proteome</keyword>
<accession>A0AAV0AW22</accession>
<evidence type="ECO:0000313" key="3">
    <source>
        <dbReference type="Proteomes" id="UP001153365"/>
    </source>
</evidence>
<dbReference type="Proteomes" id="UP001153365">
    <property type="component" value="Unassembled WGS sequence"/>
</dbReference>
<dbReference type="EMBL" id="CALTRL010001449">
    <property type="protein sequence ID" value="CAH7672539.1"/>
    <property type="molecule type" value="Genomic_DNA"/>
</dbReference>
<evidence type="ECO:0000313" key="2">
    <source>
        <dbReference type="EMBL" id="CAH7672539.1"/>
    </source>
</evidence>
<proteinExistence type="predicted"/>